<name>A0A2P2QCA1_RHIMU</name>
<organism evidence="1">
    <name type="scientific">Rhizophora mucronata</name>
    <name type="common">Asiatic mangrove</name>
    <dbReference type="NCBI Taxonomy" id="61149"/>
    <lineage>
        <taxon>Eukaryota</taxon>
        <taxon>Viridiplantae</taxon>
        <taxon>Streptophyta</taxon>
        <taxon>Embryophyta</taxon>
        <taxon>Tracheophyta</taxon>
        <taxon>Spermatophyta</taxon>
        <taxon>Magnoliopsida</taxon>
        <taxon>eudicotyledons</taxon>
        <taxon>Gunneridae</taxon>
        <taxon>Pentapetalae</taxon>
        <taxon>rosids</taxon>
        <taxon>fabids</taxon>
        <taxon>Malpighiales</taxon>
        <taxon>Rhizophoraceae</taxon>
        <taxon>Rhizophora</taxon>
    </lineage>
</organism>
<accession>A0A2P2QCA1</accession>
<sequence length="41" mass="4627">MLCLKCIESVSTPGLLPCPAYNGDSRVPKRKKEFVHCNEMM</sequence>
<reference evidence="1" key="1">
    <citation type="submission" date="2018-02" db="EMBL/GenBank/DDBJ databases">
        <title>Rhizophora mucronata_Transcriptome.</title>
        <authorList>
            <person name="Meera S.P."/>
            <person name="Sreeshan A."/>
            <person name="Augustine A."/>
        </authorList>
    </citation>
    <scope>NUCLEOTIDE SEQUENCE</scope>
    <source>
        <tissue evidence="1">Leaf</tissue>
    </source>
</reference>
<evidence type="ECO:0000313" key="1">
    <source>
        <dbReference type="EMBL" id="MBX64612.1"/>
    </source>
</evidence>
<proteinExistence type="predicted"/>
<dbReference type="AlphaFoldDB" id="A0A2P2QCA1"/>
<dbReference type="EMBL" id="GGEC01084128">
    <property type="protein sequence ID" value="MBX64612.1"/>
    <property type="molecule type" value="Transcribed_RNA"/>
</dbReference>
<protein>
    <submittedName>
        <fullName evidence="1">Uncharacterized protein</fullName>
    </submittedName>
</protein>